<dbReference type="AlphaFoldDB" id="A0ABD2JCB2"/>
<feature type="signal peptide" evidence="2">
    <location>
        <begin position="1"/>
        <end position="23"/>
    </location>
</feature>
<protein>
    <recommendedName>
        <fullName evidence="3">B30.2/SPRY domain-containing protein</fullName>
    </recommendedName>
</protein>
<evidence type="ECO:0000313" key="5">
    <source>
        <dbReference type="Proteomes" id="UP001620645"/>
    </source>
</evidence>
<dbReference type="CDD" id="cd12885">
    <property type="entry name" value="SPRY_RanBP_like"/>
    <property type="match status" value="1"/>
</dbReference>
<comment type="caution">
    <text evidence="4">The sequence shown here is derived from an EMBL/GenBank/DDBJ whole genome shotgun (WGS) entry which is preliminary data.</text>
</comment>
<dbReference type="SUPFAM" id="SSF49899">
    <property type="entry name" value="Concanavalin A-like lectins/glucanases"/>
    <property type="match status" value="1"/>
</dbReference>
<dbReference type="PROSITE" id="PS50188">
    <property type="entry name" value="B302_SPRY"/>
    <property type="match status" value="1"/>
</dbReference>
<accession>A0ABD2JCB2</accession>
<dbReference type="EMBL" id="JBICCN010000168">
    <property type="protein sequence ID" value="KAL3088103.1"/>
    <property type="molecule type" value="Genomic_DNA"/>
</dbReference>
<dbReference type="Pfam" id="PF00622">
    <property type="entry name" value="SPRY"/>
    <property type="match status" value="1"/>
</dbReference>
<feature type="coiled-coil region" evidence="1">
    <location>
        <begin position="23"/>
        <end position="57"/>
    </location>
</feature>
<dbReference type="InterPro" id="IPR001870">
    <property type="entry name" value="B30.2/SPRY"/>
</dbReference>
<dbReference type="Gene3D" id="2.60.120.920">
    <property type="match status" value="1"/>
</dbReference>
<proteinExistence type="predicted"/>
<feature type="chain" id="PRO_5044802986" description="B30.2/SPRY domain-containing protein" evidence="2">
    <location>
        <begin position="24"/>
        <end position="246"/>
    </location>
</feature>
<feature type="domain" description="B30.2/SPRY" evidence="3">
    <location>
        <begin position="44"/>
        <end position="236"/>
    </location>
</feature>
<dbReference type="InterPro" id="IPR044736">
    <property type="entry name" value="Gid1/RanBPM/SPLA_SPRY"/>
</dbReference>
<dbReference type="Proteomes" id="UP001620645">
    <property type="component" value="Unassembled WGS sequence"/>
</dbReference>
<keyword evidence="1" id="KW-0175">Coiled coil</keyword>
<dbReference type="SMART" id="SM00449">
    <property type="entry name" value="SPRY"/>
    <property type="match status" value="1"/>
</dbReference>
<evidence type="ECO:0000256" key="2">
    <source>
        <dbReference type="SAM" id="SignalP"/>
    </source>
</evidence>
<gene>
    <name evidence="4" type="ORF">niasHS_009389</name>
</gene>
<sequence length="246" mass="27728">MNLFYTFPTVFLCLCAQVLTAATEEVQTHVKNIRAEIDQLHEKIAQLFANFVKIELEQIQIEEKLNNRNVTHDEMSTFPKNQWSVNKSHSDVFIFKPNYLKAIHRGKTKGFRELFAEIELVPRFGVVYYEIKIIRNQLTYGSGTIGIGLSGKTVYLYSNGYIFGHNANGFGGYPSFAEGDTIGCGANLTSMEIIYTKNGQPLDTTNMFVFETDFVPIVLIYAPGDIIEANFGSTFAYKLSNSLIDP</sequence>
<evidence type="ECO:0000313" key="4">
    <source>
        <dbReference type="EMBL" id="KAL3088103.1"/>
    </source>
</evidence>
<dbReference type="InterPro" id="IPR013320">
    <property type="entry name" value="ConA-like_dom_sf"/>
</dbReference>
<evidence type="ECO:0000259" key="3">
    <source>
        <dbReference type="PROSITE" id="PS50188"/>
    </source>
</evidence>
<keyword evidence="2" id="KW-0732">Signal</keyword>
<reference evidence="4 5" key="1">
    <citation type="submission" date="2024-10" db="EMBL/GenBank/DDBJ databases">
        <authorList>
            <person name="Kim D."/>
        </authorList>
    </citation>
    <scope>NUCLEOTIDE SEQUENCE [LARGE SCALE GENOMIC DNA]</scope>
    <source>
        <strain evidence="4">Taebaek</strain>
    </source>
</reference>
<keyword evidence="5" id="KW-1185">Reference proteome</keyword>
<name>A0ABD2JCB2_HETSC</name>
<organism evidence="4 5">
    <name type="scientific">Heterodera schachtii</name>
    <name type="common">Sugarbeet cyst nematode worm</name>
    <name type="synonym">Tylenchus schachtii</name>
    <dbReference type="NCBI Taxonomy" id="97005"/>
    <lineage>
        <taxon>Eukaryota</taxon>
        <taxon>Metazoa</taxon>
        <taxon>Ecdysozoa</taxon>
        <taxon>Nematoda</taxon>
        <taxon>Chromadorea</taxon>
        <taxon>Rhabditida</taxon>
        <taxon>Tylenchina</taxon>
        <taxon>Tylenchomorpha</taxon>
        <taxon>Tylenchoidea</taxon>
        <taxon>Heteroderidae</taxon>
        <taxon>Heteroderinae</taxon>
        <taxon>Heterodera</taxon>
    </lineage>
</organism>
<dbReference type="InterPro" id="IPR003877">
    <property type="entry name" value="SPRY_dom"/>
</dbReference>
<evidence type="ECO:0000256" key="1">
    <source>
        <dbReference type="SAM" id="Coils"/>
    </source>
</evidence>
<dbReference type="InterPro" id="IPR043136">
    <property type="entry name" value="B30.2/SPRY_sf"/>
</dbReference>